<sequence>MSLLLRGSRGELEPIPADWERGRVHSRHSITGTSSSNRNLLAWVRGGQSILTPSTGQQRSSFPSKHMENAHSKPGGILPTSTGAMNKTSRPVRRGTVARGSAVQMENQGAPHQEKCAKSQLFDGKICGVQIVGDWSWRWAPRANLRSSRLPRTPESRPSMRPSVLMESGGVTRPHNRAALPDKASGEIEASAESLPHKGYSPASCSWFWAAVQP</sequence>
<protein>
    <submittedName>
        <fullName evidence="2">Uncharacterized protein</fullName>
    </submittedName>
</protein>
<dbReference type="EMBL" id="CADEAL010002558">
    <property type="protein sequence ID" value="CAB1441077.1"/>
    <property type="molecule type" value="Genomic_DNA"/>
</dbReference>
<feature type="compositionally biased region" description="Polar residues" evidence="1">
    <location>
        <begin position="79"/>
        <end position="89"/>
    </location>
</feature>
<feature type="compositionally biased region" description="Polar residues" evidence="1">
    <location>
        <begin position="50"/>
        <end position="63"/>
    </location>
</feature>
<dbReference type="AlphaFoldDB" id="A0A9N7V1L7"/>
<comment type="caution">
    <text evidence="2">The sequence shown here is derived from an EMBL/GenBank/DDBJ whole genome shotgun (WGS) entry which is preliminary data.</text>
</comment>
<feature type="region of interest" description="Disordered" evidence="1">
    <location>
        <begin position="148"/>
        <end position="200"/>
    </location>
</feature>
<accession>A0A9N7V1L7</accession>
<keyword evidence="3" id="KW-1185">Reference proteome</keyword>
<reference evidence="2" key="1">
    <citation type="submission" date="2020-03" db="EMBL/GenBank/DDBJ databases">
        <authorList>
            <person name="Weist P."/>
        </authorList>
    </citation>
    <scope>NUCLEOTIDE SEQUENCE</scope>
</reference>
<organism evidence="2 3">
    <name type="scientific">Pleuronectes platessa</name>
    <name type="common">European plaice</name>
    <dbReference type="NCBI Taxonomy" id="8262"/>
    <lineage>
        <taxon>Eukaryota</taxon>
        <taxon>Metazoa</taxon>
        <taxon>Chordata</taxon>
        <taxon>Craniata</taxon>
        <taxon>Vertebrata</taxon>
        <taxon>Euteleostomi</taxon>
        <taxon>Actinopterygii</taxon>
        <taxon>Neopterygii</taxon>
        <taxon>Teleostei</taxon>
        <taxon>Neoteleostei</taxon>
        <taxon>Acanthomorphata</taxon>
        <taxon>Carangaria</taxon>
        <taxon>Pleuronectiformes</taxon>
        <taxon>Pleuronectoidei</taxon>
        <taxon>Pleuronectidae</taxon>
        <taxon>Pleuronectes</taxon>
    </lineage>
</organism>
<dbReference type="Proteomes" id="UP001153269">
    <property type="component" value="Unassembled WGS sequence"/>
</dbReference>
<evidence type="ECO:0000313" key="2">
    <source>
        <dbReference type="EMBL" id="CAB1441077.1"/>
    </source>
</evidence>
<evidence type="ECO:0000256" key="1">
    <source>
        <dbReference type="SAM" id="MobiDB-lite"/>
    </source>
</evidence>
<name>A0A9N7V1L7_PLEPL</name>
<gene>
    <name evidence="2" type="ORF">PLEPLA_LOCUS28863</name>
</gene>
<feature type="region of interest" description="Disordered" evidence="1">
    <location>
        <begin position="50"/>
        <end position="93"/>
    </location>
</feature>
<proteinExistence type="predicted"/>
<evidence type="ECO:0000313" key="3">
    <source>
        <dbReference type="Proteomes" id="UP001153269"/>
    </source>
</evidence>